<dbReference type="Gene3D" id="3.30.450.180">
    <property type="match status" value="1"/>
</dbReference>
<dbReference type="SMART" id="SM00530">
    <property type="entry name" value="HTH_XRE"/>
    <property type="match status" value="1"/>
</dbReference>
<accession>A0A5M4FCK2</accession>
<dbReference type="InterPro" id="IPR010982">
    <property type="entry name" value="Lambda_DNA-bd_dom_sf"/>
</dbReference>
<dbReference type="AlphaFoldDB" id="A0A5M4FCK2"/>
<dbReference type="SUPFAM" id="SSF47413">
    <property type="entry name" value="lambda repressor-like DNA-binding domains"/>
    <property type="match status" value="1"/>
</dbReference>
<dbReference type="InterPro" id="IPR041413">
    <property type="entry name" value="MLTR_LBD"/>
</dbReference>
<gene>
    <name evidence="2" type="ORF">ESP70_015845</name>
</gene>
<organism evidence="2 3">
    <name type="scientific">Aeromicrobium ginsengisoli</name>
    <dbReference type="NCBI Taxonomy" id="363867"/>
    <lineage>
        <taxon>Bacteria</taxon>
        <taxon>Bacillati</taxon>
        <taxon>Actinomycetota</taxon>
        <taxon>Actinomycetes</taxon>
        <taxon>Propionibacteriales</taxon>
        <taxon>Nocardioidaceae</taxon>
        <taxon>Aeromicrobium</taxon>
    </lineage>
</organism>
<dbReference type="PANTHER" id="PTHR35010:SF2">
    <property type="entry name" value="BLL4672 PROTEIN"/>
    <property type="match status" value="1"/>
</dbReference>
<evidence type="ECO:0000313" key="2">
    <source>
        <dbReference type="EMBL" id="KAA1395622.1"/>
    </source>
</evidence>
<name>A0A5M4FCK2_9ACTN</name>
<dbReference type="Pfam" id="PF13560">
    <property type="entry name" value="HTH_31"/>
    <property type="match status" value="1"/>
</dbReference>
<dbReference type="InterPro" id="IPR001387">
    <property type="entry name" value="Cro/C1-type_HTH"/>
</dbReference>
<dbReference type="OrthoDB" id="3212310at2"/>
<evidence type="ECO:0000313" key="3">
    <source>
        <dbReference type="Proteomes" id="UP000380867"/>
    </source>
</evidence>
<feature type="domain" description="HTH cro/C1-type" evidence="1">
    <location>
        <begin position="34"/>
        <end position="81"/>
    </location>
</feature>
<dbReference type="PANTHER" id="PTHR35010">
    <property type="entry name" value="BLL4672 PROTEIN-RELATED"/>
    <property type="match status" value="1"/>
</dbReference>
<reference evidence="2" key="1">
    <citation type="submission" date="2019-09" db="EMBL/GenBank/DDBJ databases">
        <authorList>
            <person name="Li J."/>
        </authorList>
    </citation>
    <scope>NUCLEOTIDE SEQUENCE [LARGE SCALE GENOMIC DNA]</scope>
    <source>
        <strain evidence="2">JCM 14732</strain>
    </source>
</reference>
<dbReference type="CDD" id="cd00093">
    <property type="entry name" value="HTH_XRE"/>
    <property type="match status" value="1"/>
</dbReference>
<dbReference type="RefSeq" id="WP_149690282.1">
    <property type="nucleotide sequence ID" value="NZ_SDPQ02000003.1"/>
</dbReference>
<dbReference type="EMBL" id="SDPQ02000003">
    <property type="protein sequence ID" value="KAA1395622.1"/>
    <property type="molecule type" value="Genomic_DNA"/>
</dbReference>
<proteinExistence type="predicted"/>
<protein>
    <submittedName>
        <fullName evidence="2">Helix-turn-helix domain-containing protein</fullName>
    </submittedName>
</protein>
<dbReference type="Gene3D" id="1.10.260.40">
    <property type="entry name" value="lambda repressor-like DNA-binding domains"/>
    <property type="match status" value="1"/>
</dbReference>
<comment type="caution">
    <text evidence="2">The sequence shown here is derived from an EMBL/GenBank/DDBJ whole genome shotgun (WGS) entry which is preliminary data.</text>
</comment>
<dbReference type="Proteomes" id="UP000380867">
    <property type="component" value="Unassembled WGS sequence"/>
</dbReference>
<dbReference type="Pfam" id="PF17765">
    <property type="entry name" value="MLTR_LBD"/>
    <property type="match status" value="1"/>
</dbReference>
<sequence>MIEGELGSFLRTRREALRPADVGLPTGDRRRTPGLRRAEVATLAGISVDYLIRIEQGRDSRPSPQVLGALARVLQLSPADIDHLQQLAVISNGTELVCQRSRSVPRTVRPTVRAMLDSLDPSPAVVLNHLSDVLAWNDAYERVVRPLGLLDDSQPNVLLYVFGDPRAREAYADWDAVAEDLVASLHEARRGPGEASDLADYLVTEYPEFASRWERKPVGSRRTGTTGLRHPDVGDVWLAFEAMQLADDGQRLLVHLPADADSAAALDRLVGRRPGGLKAVDAG</sequence>
<dbReference type="GO" id="GO:0003677">
    <property type="term" value="F:DNA binding"/>
    <property type="evidence" value="ECO:0007669"/>
    <property type="project" value="InterPro"/>
</dbReference>
<evidence type="ECO:0000259" key="1">
    <source>
        <dbReference type="PROSITE" id="PS50943"/>
    </source>
</evidence>
<dbReference type="PROSITE" id="PS50943">
    <property type="entry name" value="HTH_CROC1"/>
    <property type="match status" value="1"/>
</dbReference>
<keyword evidence="3" id="KW-1185">Reference proteome</keyword>